<reference evidence="3 4" key="1">
    <citation type="submission" date="2018-04" db="EMBL/GenBank/DDBJ databases">
        <title>Chitinophaga fuyangensis sp. nov., isolated from soil in a chemical factory.</title>
        <authorList>
            <person name="Chen K."/>
        </authorList>
    </citation>
    <scope>NUCLEOTIDE SEQUENCE [LARGE SCALE GENOMIC DNA]</scope>
    <source>
        <strain evidence="3 4">LY-1</strain>
    </source>
</reference>
<dbReference type="GO" id="GO:0031012">
    <property type="term" value="C:extracellular matrix"/>
    <property type="evidence" value="ECO:0007669"/>
    <property type="project" value="TreeGrafter"/>
</dbReference>
<gene>
    <name evidence="3" type="ORF">DCC81_24980</name>
</gene>
<sequence>MKANIKRLFCALALGTSIMAGCKKNALTVDQPSSSIRAMGDFIRNNYNLSLLAAGLQKIGFLDSLNTGTYTLFAPENSAFNAMGITRASDFDNMNTDSLRQALKYLVIPGRVYIADLPTQLDNIYTSLSGGPLYVSVTSYGNGADNYRVVINGCPVEDAPKRNIALTNGAMHLLQAIPKYFPGTIQGFLAKDTAATLFVQLLKQSRQWDSLALKGPYTVYAPTNDVMLRYGLTADSIAHIDVSRYQPIAYRIYTLGMAVHHVFSTDKSMVSVPNATVSVYGWTIMPDASLFIRPADGKTGAYGPSSVYYGDGRLSKDNLTDNGVVYHIKDLMNYPYLLPQQ</sequence>
<feature type="signal peptide" evidence="1">
    <location>
        <begin position="1"/>
        <end position="20"/>
    </location>
</feature>
<dbReference type="SUPFAM" id="SSF82153">
    <property type="entry name" value="FAS1 domain"/>
    <property type="match status" value="2"/>
</dbReference>
<dbReference type="Proteomes" id="UP000244450">
    <property type="component" value="Unassembled WGS sequence"/>
</dbReference>
<dbReference type="InterPro" id="IPR050904">
    <property type="entry name" value="Adhesion/Biosynth-related"/>
</dbReference>
<dbReference type="PANTHER" id="PTHR10900">
    <property type="entry name" value="PERIOSTIN-RELATED"/>
    <property type="match status" value="1"/>
</dbReference>
<dbReference type="PANTHER" id="PTHR10900:SF77">
    <property type="entry name" value="FI19380P1"/>
    <property type="match status" value="1"/>
</dbReference>
<evidence type="ECO:0000313" key="3">
    <source>
        <dbReference type="EMBL" id="PUZ21844.1"/>
    </source>
</evidence>
<organism evidence="3 4">
    <name type="scientific">Chitinophaga parva</name>
    <dbReference type="NCBI Taxonomy" id="2169414"/>
    <lineage>
        <taxon>Bacteria</taxon>
        <taxon>Pseudomonadati</taxon>
        <taxon>Bacteroidota</taxon>
        <taxon>Chitinophagia</taxon>
        <taxon>Chitinophagales</taxon>
        <taxon>Chitinophagaceae</taxon>
        <taxon>Chitinophaga</taxon>
    </lineage>
</organism>
<dbReference type="SMART" id="SM00554">
    <property type="entry name" value="FAS1"/>
    <property type="match status" value="1"/>
</dbReference>
<name>A0A2T7BBS1_9BACT</name>
<dbReference type="GO" id="GO:0030198">
    <property type="term" value="P:extracellular matrix organization"/>
    <property type="evidence" value="ECO:0007669"/>
    <property type="project" value="TreeGrafter"/>
</dbReference>
<dbReference type="PROSITE" id="PS51257">
    <property type="entry name" value="PROKAR_LIPOPROTEIN"/>
    <property type="match status" value="1"/>
</dbReference>
<dbReference type="PROSITE" id="PS50213">
    <property type="entry name" value="FAS1"/>
    <property type="match status" value="2"/>
</dbReference>
<keyword evidence="1" id="KW-0732">Signal</keyword>
<dbReference type="AlphaFoldDB" id="A0A2T7BBS1"/>
<feature type="domain" description="FAS1" evidence="2">
    <location>
        <begin position="182"/>
        <end position="332"/>
    </location>
</feature>
<evidence type="ECO:0000256" key="1">
    <source>
        <dbReference type="SAM" id="SignalP"/>
    </source>
</evidence>
<dbReference type="EMBL" id="QCYK01000004">
    <property type="protein sequence ID" value="PUZ21844.1"/>
    <property type="molecule type" value="Genomic_DNA"/>
</dbReference>
<comment type="caution">
    <text evidence="3">The sequence shown here is derived from an EMBL/GenBank/DDBJ whole genome shotgun (WGS) entry which is preliminary data.</text>
</comment>
<dbReference type="GO" id="GO:0050839">
    <property type="term" value="F:cell adhesion molecule binding"/>
    <property type="evidence" value="ECO:0007669"/>
    <property type="project" value="TreeGrafter"/>
</dbReference>
<dbReference type="GO" id="GO:0007155">
    <property type="term" value="P:cell adhesion"/>
    <property type="evidence" value="ECO:0007669"/>
    <property type="project" value="TreeGrafter"/>
</dbReference>
<feature type="domain" description="FAS1" evidence="2">
    <location>
        <begin position="36"/>
        <end position="178"/>
    </location>
</feature>
<dbReference type="RefSeq" id="WP_108689492.1">
    <property type="nucleotide sequence ID" value="NZ_QCYK01000004.1"/>
</dbReference>
<accession>A0A2T7BBS1</accession>
<protein>
    <recommendedName>
        <fullName evidence="2">FAS1 domain-containing protein</fullName>
    </recommendedName>
</protein>
<dbReference type="GO" id="GO:0005615">
    <property type="term" value="C:extracellular space"/>
    <property type="evidence" value="ECO:0007669"/>
    <property type="project" value="TreeGrafter"/>
</dbReference>
<evidence type="ECO:0000259" key="2">
    <source>
        <dbReference type="PROSITE" id="PS50213"/>
    </source>
</evidence>
<dbReference type="Pfam" id="PF02469">
    <property type="entry name" value="Fasciclin"/>
    <property type="match status" value="1"/>
</dbReference>
<dbReference type="InterPro" id="IPR036378">
    <property type="entry name" value="FAS1_dom_sf"/>
</dbReference>
<dbReference type="Gene3D" id="2.30.180.10">
    <property type="entry name" value="FAS1 domain"/>
    <property type="match status" value="2"/>
</dbReference>
<dbReference type="InterPro" id="IPR000782">
    <property type="entry name" value="FAS1_domain"/>
</dbReference>
<feature type="chain" id="PRO_5015624350" description="FAS1 domain-containing protein" evidence="1">
    <location>
        <begin position="21"/>
        <end position="341"/>
    </location>
</feature>
<evidence type="ECO:0000313" key="4">
    <source>
        <dbReference type="Proteomes" id="UP000244450"/>
    </source>
</evidence>
<keyword evidence="4" id="KW-1185">Reference proteome</keyword>
<proteinExistence type="predicted"/>
<dbReference type="OrthoDB" id="1144324at2"/>